<evidence type="ECO:0000256" key="4">
    <source>
        <dbReference type="ARBA" id="ARBA00022801"/>
    </source>
</evidence>
<feature type="transmembrane region" description="Helical" evidence="7">
    <location>
        <begin position="101"/>
        <end position="119"/>
    </location>
</feature>
<evidence type="ECO:0000256" key="2">
    <source>
        <dbReference type="ARBA" id="ARBA00009045"/>
    </source>
</evidence>
<evidence type="ECO:0000313" key="10">
    <source>
        <dbReference type="Proteomes" id="UP000475928"/>
    </source>
</evidence>
<keyword evidence="9" id="KW-0645">Protease</keyword>
<feature type="domain" description="Peptidase S54 rhomboid" evidence="8">
    <location>
        <begin position="60"/>
        <end position="194"/>
    </location>
</feature>
<dbReference type="InterPro" id="IPR022764">
    <property type="entry name" value="Peptidase_S54_rhomboid_dom"/>
</dbReference>
<feature type="transmembrane region" description="Helical" evidence="7">
    <location>
        <begin position="125"/>
        <end position="146"/>
    </location>
</feature>
<dbReference type="EMBL" id="BLLH01000009">
    <property type="protein sequence ID" value="GFH41094.1"/>
    <property type="molecule type" value="Genomic_DNA"/>
</dbReference>
<feature type="transmembrane region" description="Helical" evidence="7">
    <location>
        <begin position="15"/>
        <end position="33"/>
    </location>
</feature>
<keyword evidence="5 7" id="KW-1133">Transmembrane helix</keyword>
<evidence type="ECO:0000256" key="5">
    <source>
        <dbReference type="ARBA" id="ARBA00022989"/>
    </source>
</evidence>
<evidence type="ECO:0000256" key="3">
    <source>
        <dbReference type="ARBA" id="ARBA00022692"/>
    </source>
</evidence>
<organism evidence="9 10">
    <name type="scientific">Pseudolactococcus insecticola</name>
    <dbReference type="NCBI Taxonomy" id="2709158"/>
    <lineage>
        <taxon>Bacteria</taxon>
        <taxon>Bacillati</taxon>
        <taxon>Bacillota</taxon>
        <taxon>Bacilli</taxon>
        <taxon>Lactobacillales</taxon>
        <taxon>Streptococcaceae</taxon>
        <taxon>Pseudolactococcus</taxon>
    </lineage>
</organism>
<feature type="transmembrane region" description="Helical" evidence="7">
    <location>
        <begin position="181"/>
        <end position="200"/>
    </location>
</feature>
<sequence>MTLDNFKKDFDQHRATYILGFLTLGVWLSQFFANGAEATAPINLYRFGALFGPDIIEHPSHLWRLVTPIFVHIGWEHFLLNFFTLIFIGRQIEEIFGSSRFFAVYLLSGIYGNILTFFIKPETLSAGASTALFGMFGAMAMLGYLTKNPSFQAVGKQFAVLIIVNLAINLFQTGVGIAGHIGGAIGGILLAAPFAPKILANKITQAQKMTFLAIYIISAVLMIIFAFQAGY</sequence>
<proteinExistence type="inferred from homology"/>
<feature type="transmembrane region" description="Helical" evidence="7">
    <location>
        <begin position="158"/>
        <end position="175"/>
    </location>
</feature>
<dbReference type="InterPro" id="IPR050925">
    <property type="entry name" value="Rhomboid_protease_S54"/>
</dbReference>
<comment type="caution">
    <text evidence="9">The sequence shown here is derived from an EMBL/GenBank/DDBJ whole genome shotgun (WGS) entry which is preliminary data.</text>
</comment>
<dbReference type="PANTHER" id="PTHR43731:SF14">
    <property type="entry name" value="PRESENILIN-ASSOCIATED RHOMBOID-LIKE PROTEIN, MITOCHONDRIAL"/>
    <property type="match status" value="1"/>
</dbReference>
<protein>
    <submittedName>
        <fullName evidence="9">Rhomboid family intramembrane serine protease</fullName>
    </submittedName>
</protein>
<evidence type="ECO:0000259" key="8">
    <source>
        <dbReference type="Pfam" id="PF01694"/>
    </source>
</evidence>
<feature type="transmembrane region" description="Helical" evidence="7">
    <location>
        <begin position="69"/>
        <end position="89"/>
    </location>
</feature>
<dbReference type="SUPFAM" id="SSF144091">
    <property type="entry name" value="Rhomboid-like"/>
    <property type="match status" value="1"/>
</dbReference>
<evidence type="ECO:0000313" key="9">
    <source>
        <dbReference type="EMBL" id="GFH41094.1"/>
    </source>
</evidence>
<comment type="similarity">
    <text evidence="2">Belongs to the peptidase S54 family.</text>
</comment>
<dbReference type="GO" id="GO:0004252">
    <property type="term" value="F:serine-type endopeptidase activity"/>
    <property type="evidence" value="ECO:0007669"/>
    <property type="project" value="InterPro"/>
</dbReference>
<dbReference type="PANTHER" id="PTHR43731">
    <property type="entry name" value="RHOMBOID PROTEASE"/>
    <property type="match status" value="1"/>
</dbReference>
<keyword evidence="3 7" id="KW-0812">Transmembrane</keyword>
<keyword evidence="4" id="KW-0378">Hydrolase</keyword>
<dbReference type="Proteomes" id="UP000475928">
    <property type="component" value="Unassembled WGS sequence"/>
</dbReference>
<evidence type="ECO:0000256" key="1">
    <source>
        <dbReference type="ARBA" id="ARBA00004141"/>
    </source>
</evidence>
<reference evidence="9 10" key="1">
    <citation type="submission" date="2020-02" db="EMBL/GenBank/DDBJ databases">
        <title>Draft genome sequence of Lactococcus sp. Hs20B0-1.</title>
        <authorList>
            <person name="Noda S."/>
            <person name="Yuki M."/>
            <person name="Ohkuma M."/>
        </authorList>
    </citation>
    <scope>NUCLEOTIDE SEQUENCE [LARGE SCALE GENOMIC DNA]</scope>
    <source>
        <strain evidence="9 10">Hs20B0-1</strain>
    </source>
</reference>
<dbReference type="AlphaFoldDB" id="A0A6A0B9R9"/>
<gene>
    <name evidence="9" type="primary">ybhB</name>
    <name evidence="9" type="ORF">Hs20B_14920</name>
</gene>
<evidence type="ECO:0000256" key="7">
    <source>
        <dbReference type="SAM" id="Phobius"/>
    </source>
</evidence>
<name>A0A6A0B9R9_9LACT</name>
<keyword evidence="10" id="KW-1185">Reference proteome</keyword>
<dbReference type="InterPro" id="IPR035952">
    <property type="entry name" value="Rhomboid-like_sf"/>
</dbReference>
<accession>A0A6A0B9R9</accession>
<comment type="subcellular location">
    <subcellularLocation>
        <location evidence="1">Membrane</location>
        <topology evidence="1">Multi-pass membrane protein</topology>
    </subcellularLocation>
</comment>
<evidence type="ECO:0000256" key="6">
    <source>
        <dbReference type="ARBA" id="ARBA00023136"/>
    </source>
</evidence>
<dbReference type="GO" id="GO:0016020">
    <property type="term" value="C:membrane"/>
    <property type="evidence" value="ECO:0007669"/>
    <property type="project" value="UniProtKB-SubCell"/>
</dbReference>
<dbReference type="Pfam" id="PF01694">
    <property type="entry name" value="Rhomboid"/>
    <property type="match status" value="1"/>
</dbReference>
<feature type="transmembrane region" description="Helical" evidence="7">
    <location>
        <begin position="212"/>
        <end position="230"/>
    </location>
</feature>
<dbReference type="Gene3D" id="1.20.1540.10">
    <property type="entry name" value="Rhomboid-like"/>
    <property type="match status" value="1"/>
</dbReference>
<keyword evidence="6 7" id="KW-0472">Membrane</keyword>
<dbReference type="GO" id="GO:0006508">
    <property type="term" value="P:proteolysis"/>
    <property type="evidence" value="ECO:0007669"/>
    <property type="project" value="UniProtKB-KW"/>
</dbReference>